<dbReference type="FunFam" id="3.80.10.10:FF:000015">
    <property type="entry name" value="Leucine rich repeat containing 38"/>
    <property type="match status" value="1"/>
</dbReference>
<keyword evidence="9" id="KW-0406">Ion transport</keyword>
<feature type="domain" description="LRRNT" evidence="15">
    <location>
        <begin position="25"/>
        <end position="57"/>
    </location>
</feature>
<evidence type="ECO:0000256" key="11">
    <source>
        <dbReference type="ARBA" id="ARBA00023157"/>
    </source>
</evidence>
<dbReference type="PANTHER" id="PTHR24369:SF211">
    <property type="entry name" value="LEUCINE-RICH REPEAT-CONTAINING PROTEIN 15-LIKE"/>
    <property type="match status" value="1"/>
</dbReference>
<dbReference type="SMART" id="SM00369">
    <property type="entry name" value="LRR_TYP"/>
    <property type="match status" value="4"/>
</dbReference>
<evidence type="ECO:0000256" key="10">
    <source>
        <dbReference type="ARBA" id="ARBA00023136"/>
    </source>
</evidence>
<dbReference type="InterPro" id="IPR000372">
    <property type="entry name" value="LRRNT"/>
</dbReference>
<evidence type="ECO:0000259" key="15">
    <source>
        <dbReference type="SMART" id="SM00013"/>
    </source>
</evidence>
<keyword evidence="17" id="KW-1185">Reference proteome</keyword>
<proteinExistence type="predicted"/>
<dbReference type="InterPro" id="IPR001611">
    <property type="entry name" value="Leu-rich_rpt"/>
</dbReference>
<name>A0A7J8BFP8_ROUAE</name>
<feature type="region of interest" description="Disordered" evidence="13">
    <location>
        <begin position="445"/>
        <end position="473"/>
    </location>
</feature>
<evidence type="ECO:0000256" key="3">
    <source>
        <dbReference type="ARBA" id="ARBA00022475"/>
    </source>
</evidence>
<comment type="subcellular location">
    <subcellularLocation>
        <location evidence="1">Cell membrane</location>
        <topology evidence="1">Single-pass membrane protein</topology>
    </subcellularLocation>
</comment>
<keyword evidence="7" id="KW-0677">Repeat</keyword>
<evidence type="ECO:0000313" key="17">
    <source>
        <dbReference type="Proteomes" id="UP000593571"/>
    </source>
</evidence>
<dbReference type="SMART" id="SM00013">
    <property type="entry name" value="LRRNT"/>
    <property type="match status" value="1"/>
</dbReference>
<dbReference type="Pfam" id="PF13855">
    <property type="entry name" value="LRR_8"/>
    <property type="match status" value="2"/>
</dbReference>
<organism evidence="16 17">
    <name type="scientific">Rousettus aegyptiacus</name>
    <name type="common">Egyptian fruit bat</name>
    <name type="synonym">Pteropus aegyptiacus</name>
    <dbReference type="NCBI Taxonomy" id="9407"/>
    <lineage>
        <taxon>Eukaryota</taxon>
        <taxon>Metazoa</taxon>
        <taxon>Chordata</taxon>
        <taxon>Craniata</taxon>
        <taxon>Vertebrata</taxon>
        <taxon>Euteleostomi</taxon>
        <taxon>Mammalia</taxon>
        <taxon>Eutheria</taxon>
        <taxon>Laurasiatheria</taxon>
        <taxon>Chiroptera</taxon>
        <taxon>Yinpterochiroptera</taxon>
        <taxon>Pteropodoidea</taxon>
        <taxon>Pteropodidae</taxon>
        <taxon>Rousettinae</taxon>
        <taxon>Rousettus</taxon>
    </lineage>
</organism>
<sequence>MSLASGPGPGWLLFSFGMGLVSGSKCPSQCQCLVQEVTCTGMRLTEYPPDIPLNTRRLYLNDNAIMVLPAMELGLLSDLVYLDCHDNLIGELMDYTFVGVSKLIYLDLSSNNLTSISPYGFSVLGNLVHLNISNNPHLSSLNRYTFANTSSLRYLDLRNTGLQTLDHAAFQGLLTLHTLYLSGNPWRCNCSFLDFTIYLIVTHLNHPVAKGPRDLEGNSVPRGQEKSQQGDAWKGRSLGAVGSSSEKPSSVSALKTLPLPESAEPLCGPERPSRKGGAARCGRPRPEGASRREHRPAASGSSWAEVGGQEARVPAGTGTCPSSVLPERRSERHVRGAHGAGRLAHRAGGQPAALHVHHAPGPAGLPVPAAHRLLHLLGGHRGRLAHGHVRCDLPAHAPQVERDGGRGRAWAAGAGGQADLQEQGRLGPRRLPAAHLAAGGRLQALPGRRLPSHPSSHLPSHLPSPHSQSCRAC</sequence>
<dbReference type="SUPFAM" id="SSF52058">
    <property type="entry name" value="L domain-like"/>
    <property type="match status" value="1"/>
</dbReference>
<keyword evidence="8" id="KW-1133">Transmembrane helix</keyword>
<evidence type="ECO:0000313" key="16">
    <source>
        <dbReference type="EMBL" id="KAF6397265.1"/>
    </source>
</evidence>
<evidence type="ECO:0000256" key="2">
    <source>
        <dbReference type="ARBA" id="ARBA00022448"/>
    </source>
</evidence>
<reference evidence="16 17" key="1">
    <citation type="journal article" date="2020" name="Nature">
        <title>Six reference-quality genomes reveal evolution of bat adaptations.</title>
        <authorList>
            <person name="Jebb D."/>
            <person name="Huang Z."/>
            <person name="Pippel M."/>
            <person name="Hughes G.M."/>
            <person name="Lavrichenko K."/>
            <person name="Devanna P."/>
            <person name="Winkler S."/>
            <person name="Jermiin L.S."/>
            <person name="Skirmuntt E.C."/>
            <person name="Katzourakis A."/>
            <person name="Burkitt-Gray L."/>
            <person name="Ray D.A."/>
            <person name="Sullivan K.A.M."/>
            <person name="Roscito J.G."/>
            <person name="Kirilenko B.M."/>
            <person name="Davalos L.M."/>
            <person name="Corthals A.P."/>
            <person name="Power M.L."/>
            <person name="Jones G."/>
            <person name="Ransome R.D."/>
            <person name="Dechmann D.K.N."/>
            <person name="Locatelli A.G."/>
            <person name="Puechmaille S.J."/>
            <person name="Fedrigo O."/>
            <person name="Jarvis E.D."/>
            <person name="Hiller M."/>
            <person name="Vernes S.C."/>
            <person name="Myers E.W."/>
            <person name="Teeling E.C."/>
        </authorList>
    </citation>
    <scope>NUCLEOTIDE SEQUENCE [LARGE SCALE GENOMIC DNA]</scope>
    <source>
        <strain evidence="16">MRouAeg1</strain>
        <tissue evidence="16">Muscle</tissue>
    </source>
</reference>
<comment type="caution">
    <text evidence="16">The sequence shown here is derived from an EMBL/GenBank/DDBJ whole genome shotgun (WGS) entry which is preliminary data.</text>
</comment>
<evidence type="ECO:0000256" key="9">
    <source>
        <dbReference type="ARBA" id="ARBA00023065"/>
    </source>
</evidence>
<evidence type="ECO:0000256" key="13">
    <source>
        <dbReference type="SAM" id="MobiDB-lite"/>
    </source>
</evidence>
<evidence type="ECO:0000256" key="4">
    <source>
        <dbReference type="ARBA" id="ARBA00022614"/>
    </source>
</evidence>
<dbReference type="Proteomes" id="UP000593571">
    <property type="component" value="Unassembled WGS sequence"/>
</dbReference>
<evidence type="ECO:0000256" key="6">
    <source>
        <dbReference type="ARBA" id="ARBA00022729"/>
    </source>
</evidence>
<dbReference type="InterPro" id="IPR050541">
    <property type="entry name" value="LRR_TM_domain-containing"/>
</dbReference>
<evidence type="ECO:0000256" key="7">
    <source>
        <dbReference type="ARBA" id="ARBA00022737"/>
    </source>
</evidence>
<keyword evidence="12" id="KW-0407">Ion channel</keyword>
<dbReference type="GO" id="GO:0071805">
    <property type="term" value="P:potassium ion transmembrane transport"/>
    <property type="evidence" value="ECO:0007669"/>
    <property type="project" value="UniProtKB-ARBA"/>
</dbReference>
<keyword evidence="6 14" id="KW-0732">Signal</keyword>
<dbReference type="GO" id="GO:0005886">
    <property type="term" value="C:plasma membrane"/>
    <property type="evidence" value="ECO:0007669"/>
    <property type="project" value="UniProtKB-SubCell"/>
</dbReference>
<keyword evidence="2" id="KW-0813">Transport</keyword>
<protein>
    <submittedName>
        <fullName evidence="16">Leucine rich repeat containing 52</fullName>
    </submittedName>
</protein>
<dbReference type="PANTHER" id="PTHR24369">
    <property type="entry name" value="ANTIGEN BSP, PUTATIVE-RELATED"/>
    <property type="match status" value="1"/>
</dbReference>
<keyword evidence="11" id="KW-1015">Disulfide bond</keyword>
<dbReference type="InterPro" id="IPR032675">
    <property type="entry name" value="LRR_dom_sf"/>
</dbReference>
<evidence type="ECO:0000256" key="8">
    <source>
        <dbReference type="ARBA" id="ARBA00022989"/>
    </source>
</evidence>
<dbReference type="Gene3D" id="3.80.10.10">
    <property type="entry name" value="Ribonuclease Inhibitor"/>
    <property type="match status" value="1"/>
</dbReference>
<keyword evidence="4" id="KW-0433">Leucine-rich repeat</keyword>
<accession>A0A7J8BFP8</accession>
<keyword evidence="5" id="KW-0812">Transmembrane</keyword>
<feature type="chain" id="PRO_5029568613" evidence="14">
    <location>
        <begin position="24"/>
        <end position="473"/>
    </location>
</feature>
<feature type="region of interest" description="Disordered" evidence="13">
    <location>
        <begin position="210"/>
        <end position="331"/>
    </location>
</feature>
<feature type="compositionally biased region" description="Low complexity" evidence="13">
    <location>
        <begin position="243"/>
        <end position="252"/>
    </location>
</feature>
<keyword evidence="3" id="KW-1003">Cell membrane</keyword>
<evidence type="ECO:0000256" key="5">
    <source>
        <dbReference type="ARBA" id="ARBA00022692"/>
    </source>
</evidence>
<dbReference type="PROSITE" id="PS51450">
    <property type="entry name" value="LRR"/>
    <property type="match status" value="1"/>
</dbReference>
<keyword evidence="10" id="KW-0472">Membrane</keyword>
<evidence type="ECO:0000256" key="14">
    <source>
        <dbReference type="SAM" id="SignalP"/>
    </source>
</evidence>
<feature type="compositionally biased region" description="Low complexity" evidence="13">
    <location>
        <begin position="452"/>
        <end position="467"/>
    </location>
</feature>
<dbReference type="EMBL" id="JACASE010000017">
    <property type="protein sequence ID" value="KAF6397265.1"/>
    <property type="molecule type" value="Genomic_DNA"/>
</dbReference>
<gene>
    <name evidence="16" type="ORF">HJG63_012720</name>
</gene>
<evidence type="ECO:0000256" key="12">
    <source>
        <dbReference type="ARBA" id="ARBA00023303"/>
    </source>
</evidence>
<evidence type="ECO:0000256" key="1">
    <source>
        <dbReference type="ARBA" id="ARBA00004162"/>
    </source>
</evidence>
<feature type="region of interest" description="Disordered" evidence="13">
    <location>
        <begin position="402"/>
        <end position="422"/>
    </location>
</feature>
<dbReference type="InterPro" id="IPR003591">
    <property type="entry name" value="Leu-rich_rpt_typical-subtyp"/>
</dbReference>
<feature type="signal peptide" evidence="14">
    <location>
        <begin position="1"/>
        <end position="23"/>
    </location>
</feature>
<dbReference type="AlphaFoldDB" id="A0A7J8BFP8"/>